<evidence type="ECO:0000259" key="1">
    <source>
        <dbReference type="Pfam" id="PF08473"/>
    </source>
</evidence>
<sequence length="208" mass="23249">MIPLKFTKQSMIQMSIPVGNKKHLCGYSGRLVQHGVLGHEISDSKRLADMSGGINVCVTDILLSRSWACSCCFYIHLISSLDTEEAQRAKQDPWEQNYYRRPLYKPDTYIFSVPYNDGQGLNNESVLDITASKAIHINRKWSPAVVGAILNAQTFEEFWLPKTMQGENGLDGAYCFQNTSAQHCYLLDDGGFIISTSAEDVKSDVSIL</sequence>
<proteinExistence type="predicted"/>
<dbReference type="OrthoDB" id="10054666at2759"/>
<name>A0A2G8KB54_STIJA</name>
<protein>
    <submittedName>
        <fullName evidence="2">Putative voltage-dependent calcium channel subunit alpha-2/delta-1-like isoform X1</fullName>
    </submittedName>
</protein>
<accession>A0A2G8KB54</accession>
<dbReference type="Proteomes" id="UP000230750">
    <property type="component" value="Unassembled WGS sequence"/>
</dbReference>
<keyword evidence="3" id="KW-1185">Reference proteome</keyword>
<dbReference type="EMBL" id="MRZV01000728">
    <property type="protein sequence ID" value="PIK45189.1"/>
    <property type="molecule type" value="Genomic_DNA"/>
</dbReference>
<dbReference type="Pfam" id="PF08473">
    <property type="entry name" value="VGCC_alpha2"/>
    <property type="match status" value="1"/>
</dbReference>
<dbReference type="AlphaFoldDB" id="A0A2G8KB54"/>
<feature type="domain" description="Voltage-dependent calcium channel alpha-2/delta subunit conserved region" evidence="1">
    <location>
        <begin position="88"/>
        <end position="204"/>
    </location>
</feature>
<evidence type="ECO:0000313" key="2">
    <source>
        <dbReference type="EMBL" id="PIK45189.1"/>
    </source>
</evidence>
<comment type="caution">
    <text evidence="2">The sequence shown here is derived from an EMBL/GenBank/DDBJ whole genome shotgun (WGS) entry which is preliminary data.</text>
</comment>
<gene>
    <name evidence="2" type="ORF">BSL78_17948</name>
</gene>
<dbReference type="InterPro" id="IPR013680">
    <property type="entry name" value="VDCC_a2/dsu"/>
</dbReference>
<reference evidence="2 3" key="1">
    <citation type="journal article" date="2017" name="PLoS Biol.">
        <title>The sea cucumber genome provides insights into morphological evolution and visceral regeneration.</title>
        <authorList>
            <person name="Zhang X."/>
            <person name="Sun L."/>
            <person name="Yuan J."/>
            <person name="Sun Y."/>
            <person name="Gao Y."/>
            <person name="Zhang L."/>
            <person name="Li S."/>
            <person name="Dai H."/>
            <person name="Hamel J.F."/>
            <person name="Liu C."/>
            <person name="Yu Y."/>
            <person name="Liu S."/>
            <person name="Lin W."/>
            <person name="Guo K."/>
            <person name="Jin S."/>
            <person name="Xu P."/>
            <person name="Storey K.B."/>
            <person name="Huan P."/>
            <person name="Zhang T."/>
            <person name="Zhou Y."/>
            <person name="Zhang J."/>
            <person name="Lin C."/>
            <person name="Li X."/>
            <person name="Xing L."/>
            <person name="Huo D."/>
            <person name="Sun M."/>
            <person name="Wang L."/>
            <person name="Mercier A."/>
            <person name="Li F."/>
            <person name="Yang H."/>
            <person name="Xiang J."/>
        </authorList>
    </citation>
    <scope>NUCLEOTIDE SEQUENCE [LARGE SCALE GENOMIC DNA]</scope>
    <source>
        <strain evidence="2">Shaxun</strain>
        <tissue evidence="2">Muscle</tissue>
    </source>
</reference>
<organism evidence="2 3">
    <name type="scientific">Stichopus japonicus</name>
    <name type="common">Sea cucumber</name>
    <dbReference type="NCBI Taxonomy" id="307972"/>
    <lineage>
        <taxon>Eukaryota</taxon>
        <taxon>Metazoa</taxon>
        <taxon>Echinodermata</taxon>
        <taxon>Eleutherozoa</taxon>
        <taxon>Echinozoa</taxon>
        <taxon>Holothuroidea</taxon>
        <taxon>Aspidochirotacea</taxon>
        <taxon>Aspidochirotida</taxon>
        <taxon>Stichopodidae</taxon>
        <taxon>Apostichopus</taxon>
    </lineage>
</organism>
<evidence type="ECO:0000313" key="3">
    <source>
        <dbReference type="Proteomes" id="UP000230750"/>
    </source>
</evidence>